<dbReference type="OrthoDB" id="2406482at2759"/>
<dbReference type="AlphaFoldDB" id="A0A397JF13"/>
<dbReference type="Proteomes" id="UP000266861">
    <property type="component" value="Unassembled WGS sequence"/>
</dbReference>
<gene>
    <name evidence="1" type="ORF">Glove_79g8</name>
</gene>
<protein>
    <submittedName>
        <fullName evidence="1">Uncharacterized protein</fullName>
    </submittedName>
</protein>
<comment type="caution">
    <text evidence="1">The sequence shown here is derived from an EMBL/GenBank/DDBJ whole genome shotgun (WGS) entry which is preliminary data.</text>
</comment>
<dbReference type="EMBL" id="PQFF01000075">
    <property type="protein sequence ID" value="RHZ84546.1"/>
    <property type="molecule type" value="Genomic_DNA"/>
</dbReference>
<keyword evidence="2" id="KW-1185">Reference proteome</keyword>
<reference evidence="1 2" key="1">
    <citation type="submission" date="2018-08" db="EMBL/GenBank/DDBJ databases">
        <title>Genome and evolution of the arbuscular mycorrhizal fungus Diversispora epigaea (formerly Glomus versiforme) and its bacterial endosymbionts.</title>
        <authorList>
            <person name="Sun X."/>
            <person name="Fei Z."/>
            <person name="Harrison M."/>
        </authorList>
    </citation>
    <scope>NUCLEOTIDE SEQUENCE [LARGE SCALE GENOMIC DNA]</scope>
    <source>
        <strain evidence="1 2">IT104</strain>
    </source>
</reference>
<name>A0A397JF13_9GLOM</name>
<proteinExistence type="predicted"/>
<evidence type="ECO:0000313" key="2">
    <source>
        <dbReference type="Proteomes" id="UP000266861"/>
    </source>
</evidence>
<accession>A0A397JF13</accession>
<organism evidence="1 2">
    <name type="scientific">Diversispora epigaea</name>
    <dbReference type="NCBI Taxonomy" id="1348612"/>
    <lineage>
        <taxon>Eukaryota</taxon>
        <taxon>Fungi</taxon>
        <taxon>Fungi incertae sedis</taxon>
        <taxon>Mucoromycota</taxon>
        <taxon>Glomeromycotina</taxon>
        <taxon>Glomeromycetes</taxon>
        <taxon>Diversisporales</taxon>
        <taxon>Diversisporaceae</taxon>
        <taxon>Diversispora</taxon>
    </lineage>
</organism>
<evidence type="ECO:0000313" key="1">
    <source>
        <dbReference type="EMBL" id="RHZ84546.1"/>
    </source>
</evidence>
<sequence length="113" mass="13171">MKSRQKTWRNVNNYIPEKGTASLRENLKTMHSNKLIVENKENKKPTLMKKVNLPSDPMHALEQLRVWAQLEEAEDSFSKMFLKKNIGPIIIENLKISTPFIEEALNKSSIFME</sequence>